<accession>A0A4R5XTA1</accession>
<proteinExistence type="predicted"/>
<sequence>MPDDLRRRFQKWDADGRPPQMPFEWKKANWLKYLGSRSILETLPNPIDRGGVLESFKLIHDSDSALDAYIASYLWGYAGTGFGPYRAARVIRLNTDAENGKNFSGELHRLARIAMTNGGNAAFEHVVEQRQSNRKFSAWWGPAFATKFISFATKASDQVATTPIMDSIVAGWFRKHCKEVCPLRLNWNTAGSYRRYTECMAEWAEELDIEPEQVEQLIFRRD</sequence>
<dbReference type="InterPro" id="IPR048868">
    <property type="entry name" value="OGG-like_put"/>
</dbReference>
<comment type="caution">
    <text evidence="1">The sequence shown here is derived from an EMBL/GenBank/DDBJ whole genome shotgun (WGS) entry which is preliminary data.</text>
</comment>
<dbReference type="Proteomes" id="UP000294621">
    <property type="component" value="Unassembled WGS sequence"/>
</dbReference>
<protein>
    <submittedName>
        <fullName evidence="1">Uncharacterized protein</fullName>
    </submittedName>
</protein>
<dbReference type="Pfam" id="PF21790">
    <property type="entry name" value="OGG"/>
    <property type="match status" value="1"/>
</dbReference>
<dbReference type="EMBL" id="SMZQ01000009">
    <property type="protein sequence ID" value="TDL34037.1"/>
    <property type="molecule type" value="Genomic_DNA"/>
</dbReference>
<reference evidence="1 2" key="1">
    <citation type="submission" date="2019-03" db="EMBL/GenBank/DDBJ databases">
        <title>Genome Sequencing and Assembly of Various Microbes Isolated from Partially Reclaimed Soil and Acid Mine Drainage (AMD) Site.</title>
        <authorList>
            <person name="Steinbock B."/>
            <person name="Bechtold R."/>
            <person name="Sevigny J.L."/>
            <person name="Thomas D."/>
            <person name="Cuthill L.R."/>
            <person name="Aveiro Johannsen E.J."/>
            <person name="Thomas K."/>
            <person name="Ghosh A."/>
        </authorList>
    </citation>
    <scope>NUCLEOTIDE SEQUENCE [LARGE SCALE GENOMIC DNA]</scope>
    <source>
        <strain evidence="1 2">S-A1</strain>
    </source>
</reference>
<evidence type="ECO:0000313" key="2">
    <source>
        <dbReference type="Proteomes" id="UP000294621"/>
    </source>
</evidence>
<name>A0A4R5XTA1_9MICC</name>
<organism evidence="1 2">
    <name type="scientific">Arthrobacter nitrophenolicus</name>
    <dbReference type="NCBI Taxonomy" id="683150"/>
    <lineage>
        <taxon>Bacteria</taxon>
        <taxon>Bacillati</taxon>
        <taxon>Actinomycetota</taxon>
        <taxon>Actinomycetes</taxon>
        <taxon>Micrococcales</taxon>
        <taxon>Micrococcaceae</taxon>
        <taxon>Arthrobacter</taxon>
    </lineage>
</organism>
<evidence type="ECO:0000313" key="1">
    <source>
        <dbReference type="EMBL" id="TDL34037.1"/>
    </source>
</evidence>
<gene>
    <name evidence="1" type="ORF">E2R57_16135</name>
</gene>
<dbReference type="AlphaFoldDB" id="A0A4R5XTA1"/>
<dbReference type="OrthoDB" id="4077754at2"/>